<evidence type="ECO:0000313" key="2">
    <source>
        <dbReference type="EMBL" id="WPD19468.1"/>
    </source>
</evidence>
<evidence type="ECO:0000313" key="3">
    <source>
        <dbReference type="Proteomes" id="UP001304683"/>
    </source>
</evidence>
<sequence>MALAYAFTAVYSAVPAEGSTLFGAGPAGAARMAVALAVVPYLVAGLYTGLTDGGRGWVYPLTFAVCPLVLERLALYLYGVGGQWMLAGFPAAWRQALSVEGALAFTRETLAPYASPAYVLGGTGSLALTVGVHAAVGFVVRRVGRGRARRQ</sequence>
<name>A0ABZ0QPP7_9FIRM</name>
<keyword evidence="1" id="KW-0472">Membrane</keyword>
<proteinExistence type="predicted"/>
<dbReference type="RefSeq" id="WP_207669927.1">
    <property type="nucleotide sequence ID" value="NZ_CP132508.1"/>
</dbReference>
<evidence type="ECO:0000256" key="1">
    <source>
        <dbReference type="SAM" id="Phobius"/>
    </source>
</evidence>
<keyword evidence="3" id="KW-1185">Reference proteome</keyword>
<dbReference type="Proteomes" id="UP001304683">
    <property type="component" value="Chromosome"/>
</dbReference>
<dbReference type="EMBL" id="CP132508">
    <property type="protein sequence ID" value="WPD19468.1"/>
    <property type="molecule type" value="Genomic_DNA"/>
</dbReference>
<feature type="transmembrane region" description="Helical" evidence="1">
    <location>
        <begin position="57"/>
        <end position="78"/>
    </location>
</feature>
<feature type="transmembrane region" description="Helical" evidence="1">
    <location>
        <begin position="117"/>
        <end position="140"/>
    </location>
</feature>
<protein>
    <submittedName>
        <fullName evidence="2">Uncharacterized protein</fullName>
    </submittedName>
</protein>
<reference evidence="2 3" key="1">
    <citation type="submission" date="2023-08" db="EMBL/GenBank/DDBJ databases">
        <title>Genome sequence of Thermaerobacter compostii strain Ins1, a spore-forming filamentous bacterium isolated from a deep geothermal reservoir.</title>
        <authorList>
            <person name="Bregnard D."/>
            <person name="Gonzalez D."/>
            <person name="Junier P."/>
        </authorList>
    </citation>
    <scope>NUCLEOTIDE SEQUENCE [LARGE SCALE GENOMIC DNA]</scope>
    <source>
        <strain evidence="2 3">Ins1</strain>
    </source>
</reference>
<gene>
    <name evidence="2" type="ORF">Q5761_02025</name>
</gene>
<feature type="transmembrane region" description="Helical" evidence="1">
    <location>
        <begin position="28"/>
        <end position="50"/>
    </location>
</feature>
<keyword evidence="1" id="KW-0812">Transmembrane</keyword>
<keyword evidence="1" id="KW-1133">Transmembrane helix</keyword>
<accession>A0ABZ0QPP7</accession>
<organism evidence="2 3">
    <name type="scientific">Thermaerobacter composti</name>
    <dbReference type="NCBI Taxonomy" id="554949"/>
    <lineage>
        <taxon>Bacteria</taxon>
        <taxon>Bacillati</taxon>
        <taxon>Bacillota</taxon>
        <taxon>Clostridia</taxon>
        <taxon>Eubacteriales</taxon>
        <taxon>Clostridiales Family XVII. Incertae Sedis</taxon>
        <taxon>Thermaerobacter</taxon>
    </lineage>
</organism>